<name>A0A6A6NUH2_9PEZI</name>
<feature type="region of interest" description="Disordered" evidence="1">
    <location>
        <begin position="1"/>
        <end position="37"/>
    </location>
</feature>
<feature type="compositionally biased region" description="Low complexity" evidence="1">
    <location>
        <begin position="228"/>
        <end position="252"/>
    </location>
</feature>
<feature type="compositionally biased region" description="Low complexity" evidence="1">
    <location>
        <begin position="277"/>
        <end position="308"/>
    </location>
</feature>
<dbReference type="EMBL" id="MU001687">
    <property type="protein sequence ID" value="KAF2455389.1"/>
    <property type="molecule type" value="Genomic_DNA"/>
</dbReference>
<feature type="region of interest" description="Disordered" evidence="1">
    <location>
        <begin position="644"/>
        <end position="673"/>
    </location>
</feature>
<feature type="compositionally biased region" description="Polar residues" evidence="1">
    <location>
        <begin position="266"/>
        <end position="276"/>
    </location>
</feature>
<accession>A0A6A6NUH2</accession>
<dbReference type="PANTHER" id="PTHR24216:SF65">
    <property type="entry name" value="PAXILLIN-LIKE PROTEIN 1"/>
    <property type="match status" value="1"/>
</dbReference>
<dbReference type="Proteomes" id="UP000799766">
    <property type="component" value="Unassembled WGS sequence"/>
</dbReference>
<keyword evidence="3" id="KW-1185">Reference proteome</keyword>
<feature type="compositionally biased region" description="Basic and acidic residues" evidence="1">
    <location>
        <begin position="472"/>
        <end position="509"/>
    </location>
</feature>
<feature type="compositionally biased region" description="Pro residues" evidence="1">
    <location>
        <begin position="253"/>
        <end position="263"/>
    </location>
</feature>
<reference evidence="2" key="1">
    <citation type="journal article" date="2020" name="Stud. Mycol.">
        <title>101 Dothideomycetes genomes: a test case for predicting lifestyles and emergence of pathogens.</title>
        <authorList>
            <person name="Haridas S."/>
            <person name="Albert R."/>
            <person name="Binder M."/>
            <person name="Bloem J."/>
            <person name="Labutti K."/>
            <person name="Salamov A."/>
            <person name="Andreopoulos B."/>
            <person name="Baker S."/>
            <person name="Barry K."/>
            <person name="Bills G."/>
            <person name="Bluhm B."/>
            <person name="Cannon C."/>
            <person name="Castanera R."/>
            <person name="Culley D."/>
            <person name="Daum C."/>
            <person name="Ezra D."/>
            <person name="Gonzalez J."/>
            <person name="Henrissat B."/>
            <person name="Kuo A."/>
            <person name="Liang C."/>
            <person name="Lipzen A."/>
            <person name="Lutzoni F."/>
            <person name="Magnuson J."/>
            <person name="Mondo S."/>
            <person name="Nolan M."/>
            <person name="Ohm R."/>
            <person name="Pangilinan J."/>
            <person name="Park H.-J."/>
            <person name="Ramirez L."/>
            <person name="Alfaro M."/>
            <person name="Sun H."/>
            <person name="Tritt A."/>
            <person name="Yoshinaga Y."/>
            <person name="Zwiers L.-H."/>
            <person name="Turgeon B."/>
            <person name="Goodwin S."/>
            <person name="Spatafora J."/>
            <person name="Crous P."/>
            <person name="Grigoriev I."/>
        </authorList>
    </citation>
    <scope>NUCLEOTIDE SEQUENCE</scope>
    <source>
        <strain evidence="2">ATCC 16933</strain>
    </source>
</reference>
<evidence type="ECO:0000313" key="3">
    <source>
        <dbReference type="Proteomes" id="UP000799766"/>
    </source>
</evidence>
<proteinExistence type="predicted"/>
<feature type="compositionally biased region" description="Basic and acidic residues" evidence="1">
    <location>
        <begin position="655"/>
        <end position="665"/>
    </location>
</feature>
<gene>
    <name evidence="2" type="ORF">BDY21DRAFT_289601</name>
</gene>
<evidence type="ECO:0000256" key="1">
    <source>
        <dbReference type="SAM" id="MobiDB-lite"/>
    </source>
</evidence>
<protein>
    <submittedName>
        <fullName evidence="2">Uncharacterized protein</fullName>
    </submittedName>
</protein>
<feature type="region of interest" description="Disordered" evidence="1">
    <location>
        <begin position="428"/>
        <end position="521"/>
    </location>
</feature>
<dbReference type="PANTHER" id="PTHR24216">
    <property type="entry name" value="PAXILLIN-RELATED"/>
    <property type="match status" value="1"/>
</dbReference>
<sequence length="673" mass="74328">MGGRNDPANERPAPAYPTPVIFPDFKPPEDPPAKWTETDCPDFARAFCSIRRLSDINADLFKLQNVAIEPPCSTVEDVVPRRPDGSSYAPPASWVEPPPKSLESGEPSSRRNDRPKLHNGRPYPDHADFYIRVKELLMDNYDAYSQLSRTPRPNQPRPNQPRPSLAHFRRFWEALDSMASWWDTSMDEYIPPKPEEDAGGNGGADAGKESRSKRARTTPTPPPPPPQQEQQQSQQQQSQRQASAHPASQPGPASAPPNVPLPALPSRTNDQRQQQQPPTSSSASSAPRSASSSSVAAAAPGRRAGPPGTYKGLRNDTGAGMPDMYRHDALRSLVEPVAWAFGCNVAAHRRQPLVSFGTVRFPVKVGAAVWKVPGERVKARGGWLEGPMMGLLARSEAAAPGRARPEAVDESLLDVMRELGALLALAQERAREGREERRPGQGEWWATVPRWGGGPGGEAGDAEAGAGPEAGGGKERERDRERERERERRRERRAERGREREEREREGRAAELVAAGGGGSRRKSAMEAWRNVRPHSGYWDPRVEYKALGKVRGSKWDEVFLVSSLYHHVAIVSLRVHAAYLDTLLANKAMPPSPPPPSRGGPVEDSWCRPVLRRSRWFDLFVKEDRVEAVRGVWGVVEWGMRVQEQEQEEGEGEGEGKRAKREGDGDVVMGEG</sequence>
<feature type="compositionally biased region" description="Basic and acidic residues" evidence="1">
    <location>
        <begin position="428"/>
        <end position="440"/>
    </location>
</feature>
<feature type="region of interest" description="Disordered" evidence="1">
    <location>
        <begin position="75"/>
        <end position="124"/>
    </location>
</feature>
<dbReference type="AlphaFoldDB" id="A0A6A6NUH2"/>
<dbReference type="OrthoDB" id="5407653at2759"/>
<feature type="region of interest" description="Disordered" evidence="1">
    <location>
        <begin position="186"/>
        <end position="316"/>
    </location>
</feature>
<evidence type="ECO:0000313" key="2">
    <source>
        <dbReference type="EMBL" id="KAF2455389.1"/>
    </source>
</evidence>
<organism evidence="2 3">
    <name type="scientific">Lineolata rhizophorae</name>
    <dbReference type="NCBI Taxonomy" id="578093"/>
    <lineage>
        <taxon>Eukaryota</taxon>
        <taxon>Fungi</taxon>
        <taxon>Dikarya</taxon>
        <taxon>Ascomycota</taxon>
        <taxon>Pezizomycotina</taxon>
        <taxon>Dothideomycetes</taxon>
        <taxon>Dothideomycetes incertae sedis</taxon>
        <taxon>Lineolatales</taxon>
        <taxon>Lineolataceae</taxon>
        <taxon>Lineolata</taxon>
    </lineage>
</organism>